<dbReference type="SUPFAM" id="SSF54695">
    <property type="entry name" value="POZ domain"/>
    <property type="match status" value="1"/>
</dbReference>
<evidence type="ECO:0000256" key="1">
    <source>
        <dbReference type="SAM" id="MobiDB-lite"/>
    </source>
</evidence>
<dbReference type="SMART" id="SM00225">
    <property type="entry name" value="BTB"/>
    <property type="match status" value="1"/>
</dbReference>
<dbReference type="InterPro" id="IPR051082">
    <property type="entry name" value="Pentapeptide-BTB/POZ_domain"/>
</dbReference>
<accession>A0A7S1GBW9</accession>
<feature type="region of interest" description="Disordered" evidence="1">
    <location>
        <begin position="1"/>
        <end position="49"/>
    </location>
</feature>
<feature type="region of interest" description="Disordered" evidence="1">
    <location>
        <begin position="80"/>
        <end position="166"/>
    </location>
</feature>
<feature type="compositionally biased region" description="Basic and acidic residues" evidence="1">
    <location>
        <begin position="24"/>
        <end position="49"/>
    </location>
</feature>
<sequence>MASRRRRGAGGAVSPSIDDDSDADDVHKEEEELRAARDRDAGERKSRLADDIFVEEVAVEPEGPAMVRFERERERALELRLREREGAMQVRESGRPRHSRTRVGSAGRSGGGVSPGGSGAASGVASGGAGGGPAPTTMPEATRRSPRRSGSASTVGEPREPRPFTRSTMDSMVDLFSDTSGIVHLNVGGARYATSRETLCRDRDSMLSILVNGELGSRRDTTGAYFIDRDPKHFRFILNFLRDGDVDLPEDDTQLKQLLREAYFYQVAELIKLIEMQRRRVRRDVVSRENVLLMLHSAPTLQLPCSSLTGIRLSRLRMAEAVFYASDLSGADLSSCDLERAVFSHCLLRGANLSNTNLTGALLDGANMTGADLRKAQLYQADLKGASLAHADLTRANLQGAKLKGVVLDGANIKQAIMVGVDLRGFNLERANLQGANLERANLTGVNLTGANLQGANLWNAMLAGANLHMANLKDANLQRADLSEVVGTYTR</sequence>
<proteinExistence type="predicted"/>
<dbReference type="Pfam" id="PF00805">
    <property type="entry name" value="Pentapeptide"/>
    <property type="match status" value="3"/>
</dbReference>
<dbReference type="SUPFAM" id="SSF141571">
    <property type="entry name" value="Pentapeptide repeat-like"/>
    <property type="match status" value="1"/>
</dbReference>
<dbReference type="PANTHER" id="PTHR14136:SF17">
    <property type="entry name" value="BTB_POZ DOMAIN-CONTAINING PROTEIN KCTD9"/>
    <property type="match status" value="1"/>
</dbReference>
<feature type="compositionally biased region" description="Gly residues" evidence="1">
    <location>
        <begin position="107"/>
        <end position="133"/>
    </location>
</feature>
<dbReference type="InterPro" id="IPR000210">
    <property type="entry name" value="BTB/POZ_dom"/>
</dbReference>
<evidence type="ECO:0000313" key="3">
    <source>
        <dbReference type="EMBL" id="CAD8920116.1"/>
    </source>
</evidence>
<dbReference type="AlphaFoldDB" id="A0A7S1GBW9"/>
<dbReference type="GO" id="GO:0051260">
    <property type="term" value="P:protein homooligomerization"/>
    <property type="evidence" value="ECO:0007669"/>
    <property type="project" value="InterPro"/>
</dbReference>
<dbReference type="Gene3D" id="2.160.20.80">
    <property type="entry name" value="E3 ubiquitin-protein ligase SopA"/>
    <property type="match status" value="2"/>
</dbReference>
<gene>
    <name evidence="3" type="ORF">BSP0115_LOCUS13378</name>
</gene>
<feature type="domain" description="BTB" evidence="2">
    <location>
        <begin position="177"/>
        <end position="250"/>
    </location>
</feature>
<evidence type="ECO:0000259" key="2">
    <source>
        <dbReference type="PROSITE" id="PS50097"/>
    </source>
</evidence>
<dbReference type="Pfam" id="PF02214">
    <property type="entry name" value="BTB_2"/>
    <property type="match status" value="1"/>
</dbReference>
<reference evidence="3" key="1">
    <citation type="submission" date="2021-01" db="EMBL/GenBank/DDBJ databases">
        <authorList>
            <person name="Corre E."/>
            <person name="Pelletier E."/>
            <person name="Niang G."/>
            <person name="Scheremetjew M."/>
            <person name="Finn R."/>
            <person name="Kale V."/>
            <person name="Holt S."/>
            <person name="Cochrane G."/>
            <person name="Meng A."/>
            <person name="Brown T."/>
            <person name="Cohen L."/>
        </authorList>
    </citation>
    <scope>NUCLEOTIDE SEQUENCE</scope>
    <source>
        <strain evidence="3">Ms1</strain>
    </source>
</reference>
<name>A0A7S1GBW9_9STRA</name>
<dbReference type="PROSITE" id="PS50097">
    <property type="entry name" value="BTB"/>
    <property type="match status" value="1"/>
</dbReference>
<dbReference type="EMBL" id="HBFS01019959">
    <property type="protein sequence ID" value="CAD8920116.1"/>
    <property type="molecule type" value="Transcribed_RNA"/>
</dbReference>
<dbReference type="InterPro" id="IPR003131">
    <property type="entry name" value="T1-type_BTB"/>
</dbReference>
<protein>
    <recommendedName>
        <fullName evidence="2">BTB domain-containing protein</fullName>
    </recommendedName>
</protein>
<dbReference type="PANTHER" id="PTHR14136">
    <property type="entry name" value="BTB_POZ DOMAIN-CONTAINING PROTEIN KCTD9"/>
    <property type="match status" value="1"/>
</dbReference>
<dbReference type="Gene3D" id="3.30.710.10">
    <property type="entry name" value="Potassium Channel Kv1.1, Chain A"/>
    <property type="match status" value="1"/>
</dbReference>
<organism evidence="3">
    <name type="scientific">Bicosoecida sp. CB-2014</name>
    <dbReference type="NCBI Taxonomy" id="1486930"/>
    <lineage>
        <taxon>Eukaryota</taxon>
        <taxon>Sar</taxon>
        <taxon>Stramenopiles</taxon>
        <taxon>Bigyra</taxon>
        <taxon>Opalozoa</taxon>
        <taxon>Bicosoecida</taxon>
    </lineage>
</organism>
<dbReference type="InterPro" id="IPR011333">
    <property type="entry name" value="SKP1/BTB/POZ_sf"/>
</dbReference>
<dbReference type="CDD" id="cd18316">
    <property type="entry name" value="BTB_POZ_KCTD-like"/>
    <property type="match status" value="1"/>
</dbReference>
<dbReference type="InterPro" id="IPR001646">
    <property type="entry name" value="5peptide_repeat"/>
</dbReference>